<gene>
    <name evidence="1" type="ORF">NDU88_004449</name>
</gene>
<sequence length="233" mass="24978">MLRAALEVLRVREAAAQITFRVNSGRASTGTRGATKGGSLSGGSEEHSLIYTVRDWQGIGGVGGTACSKEVILQLNGTEVYPALMVDSSGGAIVAEKEGGKAGYKNGIGCVAYSLQSAERVRRRAEVEDFETLHKQTTVRNKEEQISNNNKRKLTLSSLGAVNNRKVRVTPSVKTYFRVLPGSPKMLTGDERVRNTDEALPLASSEGGAFDILGDNVDTEQCSSPKVCWRSKG</sequence>
<comment type="caution">
    <text evidence="1">The sequence shown here is derived from an EMBL/GenBank/DDBJ whole genome shotgun (WGS) entry which is preliminary data.</text>
</comment>
<dbReference type="Proteomes" id="UP001066276">
    <property type="component" value="Chromosome 9"/>
</dbReference>
<keyword evidence="2" id="KW-1185">Reference proteome</keyword>
<evidence type="ECO:0000313" key="1">
    <source>
        <dbReference type="EMBL" id="KAJ1107052.1"/>
    </source>
</evidence>
<dbReference type="EMBL" id="JANPWB010000013">
    <property type="protein sequence ID" value="KAJ1107052.1"/>
    <property type="molecule type" value="Genomic_DNA"/>
</dbReference>
<name>A0AAV7MTY2_PLEWA</name>
<accession>A0AAV7MTY2</accession>
<reference evidence="1" key="1">
    <citation type="journal article" date="2022" name="bioRxiv">
        <title>Sequencing and chromosome-scale assembly of the giantPleurodeles waltlgenome.</title>
        <authorList>
            <person name="Brown T."/>
            <person name="Elewa A."/>
            <person name="Iarovenko S."/>
            <person name="Subramanian E."/>
            <person name="Araus A.J."/>
            <person name="Petzold A."/>
            <person name="Susuki M."/>
            <person name="Suzuki K.-i.T."/>
            <person name="Hayashi T."/>
            <person name="Toyoda A."/>
            <person name="Oliveira C."/>
            <person name="Osipova E."/>
            <person name="Leigh N.D."/>
            <person name="Simon A."/>
            <person name="Yun M.H."/>
        </authorList>
    </citation>
    <scope>NUCLEOTIDE SEQUENCE</scope>
    <source>
        <strain evidence="1">20211129_DDA</strain>
        <tissue evidence="1">Liver</tissue>
    </source>
</reference>
<dbReference type="AlphaFoldDB" id="A0AAV7MTY2"/>
<evidence type="ECO:0000313" key="2">
    <source>
        <dbReference type="Proteomes" id="UP001066276"/>
    </source>
</evidence>
<organism evidence="1 2">
    <name type="scientific">Pleurodeles waltl</name>
    <name type="common">Iberian ribbed newt</name>
    <dbReference type="NCBI Taxonomy" id="8319"/>
    <lineage>
        <taxon>Eukaryota</taxon>
        <taxon>Metazoa</taxon>
        <taxon>Chordata</taxon>
        <taxon>Craniata</taxon>
        <taxon>Vertebrata</taxon>
        <taxon>Euteleostomi</taxon>
        <taxon>Amphibia</taxon>
        <taxon>Batrachia</taxon>
        <taxon>Caudata</taxon>
        <taxon>Salamandroidea</taxon>
        <taxon>Salamandridae</taxon>
        <taxon>Pleurodelinae</taxon>
        <taxon>Pleurodeles</taxon>
    </lineage>
</organism>
<proteinExistence type="predicted"/>
<protein>
    <submittedName>
        <fullName evidence="1">Uncharacterized protein</fullName>
    </submittedName>
</protein>